<evidence type="ECO:0008006" key="4">
    <source>
        <dbReference type="Google" id="ProtNLM"/>
    </source>
</evidence>
<name>A0ABU9D558_9PROT</name>
<evidence type="ECO:0000313" key="3">
    <source>
        <dbReference type="Proteomes" id="UP001446205"/>
    </source>
</evidence>
<dbReference type="EMBL" id="JBBPCO010000002">
    <property type="protein sequence ID" value="MEK8088690.1"/>
    <property type="molecule type" value="Genomic_DNA"/>
</dbReference>
<proteinExistence type="predicted"/>
<dbReference type="Gene3D" id="1.20.1270.390">
    <property type="match status" value="1"/>
</dbReference>
<organism evidence="2 3">
    <name type="scientific">Thermithiobacillus plumbiphilus</name>
    <dbReference type="NCBI Taxonomy" id="1729899"/>
    <lineage>
        <taxon>Bacteria</taxon>
        <taxon>Pseudomonadati</taxon>
        <taxon>Pseudomonadota</taxon>
        <taxon>Acidithiobacillia</taxon>
        <taxon>Acidithiobacillales</taxon>
        <taxon>Thermithiobacillaceae</taxon>
        <taxon>Thermithiobacillus</taxon>
    </lineage>
</organism>
<comment type="caution">
    <text evidence="2">The sequence shown here is derived from an EMBL/GenBank/DDBJ whole genome shotgun (WGS) entry which is preliminary data.</text>
</comment>
<keyword evidence="3" id="KW-1185">Reference proteome</keyword>
<protein>
    <recommendedName>
        <fullName evidence="4">DUF4398 domain-containing protein</fullName>
    </recommendedName>
</protein>
<evidence type="ECO:0000256" key="1">
    <source>
        <dbReference type="SAM" id="SignalP"/>
    </source>
</evidence>
<dbReference type="RefSeq" id="WP_341369756.1">
    <property type="nucleotide sequence ID" value="NZ_JBBPCO010000002.1"/>
</dbReference>
<feature type="signal peptide" evidence="1">
    <location>
        <begin position="1"/>
        <end position="22"/>
    </location>
</feature>
<feature type="chain" id="PRO_5046395240" description="DUF4398 domain-containing protein" evidence="1">
    <location>
        <begin position="23"/>
        <end position="100"/>
    </location>
</feature>
<sequence>MKDSLIAFATGMTLMAATPALAADQASAQAALQAAQEAAKKTDSIHYLWTTTDKLLKDAQAAMQAGDFEKAEKMAKEARIQAEIAYRQGTGQEAQASKKS</sequence>
<evidence type="ECO:0000313" key="2">
    <source>
        <dbReference type="EMBL" id="MEK8088690.1"/>
    </source>
</evidence>
<keyword evidence="1" id="KW-0732">Signal</keyword>
<gene>
    <name evidence="2" type="ORF">WOB96_02820</name>
</gene>
<reference evidence="2 3" key="1">
    <citation type="submission" date="2024-04" db="EMBL/GenBank/DDBJ databases">
        <authorList>
            <person name="Abashina T."/>
            <person name="Shaikin A."/>
        </authorList>
    </citation>
    <scope>NUCLEOTIDE SEQUENCE [LARGE SCALE GENOMIC DNA]</scope>
    <source>
        <strain evidence="2 3">AAFK</strain>
    </source>
</reference>
<accession>A0ABU9D558</accession>
<dbReference type="Proteomes" id="UP001446205">
    <property type="component" value="Unassembled WGS sequence"/>
</dbReference>